<feature type="region of interest" description="Disordered" evidence="1">
    <location>
        <begin position="74"/>
        <end position="138"/>
    </location>
</feature>
<evidence type="ECO:0000313" key="2">
    <source>
        <dbReference type="EMBL" id="VTJ90420.1"/>
    </source>
</evidence>
<dbReference type="PANTHER" id="PTHR36462:SF1">
    <property type="entry name" value="CHROMOSOME 12 OPEN READING FRAME 71"/>
    <property type="match status" value="1"/>
</dbReference>
<feature type="non-terminal residue" evidence="2">
    <location>
        <position position="138"/>
    </location>
</feature>
<dbReference type="InterPro" id="IPR027908">
    <property type="entry name" value="DUF4640"/>
</dbReference>
<dbReference type="AlphaFoldDB" id="A0A5E4D9I7"/>
<dbReference type="PANTHER" id="PTHR36462">
    <property type="entry name" value="CHROMOSOME 12 OPEN READING FRAME 71"/>
    <property type="match status" value="1"/>
</dbReference>
<dbReference type="Proteomes" id="UP000335636">
    <property type="component" value="Unassembled WGS sequence"/>
</dbReference>
<evidence type="ECO:0000313" key="3">
    <source>
        <dbReference type="Proteomes" id="UP000335636"/>
    </source>
</evidence>
<evidence type="ECO:0000256" key="1">
    <source>
        <dbReference type="SAM" id="MobiDB-lite"/>
    </source>
</evidence>
<name>A0A5E4D9I7_MARMO</name>
<proteinExistence type="predicted"/>
<comment type="caution">
    <text evidence="2">The sequence shown here is derived from an EMBL/GenBank/DDBJ whole genome shotgun (WGS) entry which is preliminary data.</text>
</comment>
<gene>
    <name evidence="2" type="ORF">MONAX_5E039962</name>
</gene>
<reference evidence="2" key="1">
    <citation type="submission" date="2019-04" db="EMBL/GenBank/DDBJ databases">
        <authorList>
            <person name="Alioto T."/>
            <person name="Alioto T."/>
        </authorList>
    </citation>
    <scope>NUCLEOTIDE SEQUENCE [LARGE SCALE GENOMIC DNA]</scope>
</reference>
<protein>
    <submittedName>
        <fullName evidence="2">Uncharacterized protein</fullName>
    </submittedName>
</protein>
<organism evidence="2 3">
    <name type="scientific">Marmota monax</name>
    <name type="common">Woodchuck</name>
    <dbReference type="NCBI Taxonomy" id="9995"/>
    <lineage>
        <taxon>Eukaryota</taxon>
        <taxon>Metazoa</taxon>
        <taxon>Chordata</taxon>
        <taxon>Craniata</taxon>
        <taxon>Vertebrata</taxon>
        <taxon>Euteleostomi</taxon>
        <taxon>Mammalia</taxon>
        <taxon>Eutheria</taxon>
        <taxon>Euarchontoglires</taxon>
        <taxon>Glires</taxon>
        <taxon>Rodentia</taxon>
        <taxon>Sciuromorpha</taxon>
        <taxon>Sciuridae</taxon>
        <taxon>Xerinae</taxon>
        <taxon>Marmotini</taxon>
        <taxon>Marmota</taxon>
    </lineage>
</organism>
<dbReference type="Pfam" id="PF15480">
    <property type="entry name" value="DUF4640"/>
    <property type="match status" value="1"/>
</dbReference>
<sequence length="138" mass="16747">MTTGRPEQIHESEQLCGLPIVRVVDVYLGSHYEDALATLDLHREYQWMDKYPKGRMRKILWKMEVLMRYLKVFPDDLKDDDDDDDNEDEDDYDEDEDHYNGDYDEDKDDDDDEDEDDYDEDEDNDHRDYDEDEDEDDE</sequence>
<keyword evidence="3" id="KW-1185">Reference proteome</keyword>
<dbReference type="EMBL" id="CABDUW010004474">
    <property type="protein sequence ID" value="VTJ90420.1"/>
    <property type="molecule type" value="Genomic_DNA"/>
</dbReference>
<accession>A0A5E4D9I7</accession>
<feature type="compositionally biased region" description="Acidic residues" evidence="1">
    <location>
        <begin position="77"/>
        <end position="123"/>
    </location>
</feature>